<comment type="caution">
    <text evidence="12">The sequence shown here is derived from an EMBL/GenBank/DDBJ whole genome shotgun (WGS) entry which is preliminary data.</text>
</comment>
<keyword evidence="6 11" id="KW-0547">Nucleotide-binding</keyword>
<dbReference type="EC" id="2.7.1.50" evidence="11"/>
<dbReference type="NCBIfam" id="TIGR00694">
    <property type="entry name" value="thiM"/>
    <property type="match status" value="1"/>
</dbReference>
<dbReference type="HAMAP" id="MF_00228">
    <property type="entry name" value="Thz_kinase"/>
    <property type="match status" value="1"/>
</dbReference>
<feature type="binding site" evidence="11">
    <location>
        <position position="166"/>
    </location>
    <ligand>
        <name>ATP</name>
        <dbReference type="ChEBI" id="CHEBI:30616"/>
    </ligand>
</feature>
<comment type="function">
    <text evidence="11">Catalyzes the phosphorylation of the hydroxyl group of 4-methyl-5-beta-hydroxyethylthiazole (THZ).</text>
</comment>
<dbReference type="GO" id="GO:0005524">
    <property type="term" value="F:ATP binding"/>
    <property type="evidence" value="ECO:0007669"/>
    <property type="project" value="UniProtKB-UniRule"/>
</dbReference>
<evidence type="ECO:0000256" key="9">
    <source>
        <dbReference type="ARBA" id="ARBA00022842"/>
    </source>
</evidence>
<evidence type="ECO:0000256" key="3">
    <source>
        <dbReference type="ARBA" id="ARBA00004868"/>
    </source>
</evidence>
<dbReference type="PIRSF" id="PIRSF000513">
    <property type="entry name" value="Thz_kinase"/>
    <property type="match status" value="1"/>
</dbReference>
<comment type="cofactor">
    <cofactor evidence="2 11">
        <name>Mg(2+)</name>
        <dbReference type="ChEBI" id="CHEBI:18420"/>
    </cofactor>
</comment>
<evidence type="ECO:0000256" key="2">
    <source>
        <dbReference type="ARBA" id="ARBA00001946"/>
    </source>
</evidence>
<keyword evidence="10 11" id="KW-0784">Thiamine biosynthesis</keyword>
<evidence type="ECO:0000256" key="1">
    <source>
        <dbReference type="ARBA" id="ARBA00001771"/>
    </source>
</evidence>
<keyword evidence="9 11" id="KW-0460">Magnesium</keyword>
<sequence>MKAKEVIQLLEEVRKTRPLIHNITNTVVTNFTANGLLSMGVSPVMANAPEEAAEMAKAANALVINIGTLNREQVKAMRMAGIAANEKGIPVVLDPVGAGATAYRTETALALLEELDVALIRANAGEMAALLGESGTVQGVDASGEADNSKIAKEASRRFEAIAAVTGVEDAVAHQGEVFIVQNGHTLLTKVTGTGCLLSSVAASFLTVQHSAGAVAAALAYYGAAAEIAGSLTTREGPGSFQIELLNALHATQEMDLRHYIRVKQES</sequence>
<evidence type="ECO:0000313" key="13">
    <source>
        <dbReference type="Proteomes" id="UP000321051"/>
    </source>
</evidence>
<evidence type="ECO:0000256" key="11">
    <source>
        <dbReference type="HAMAP-Rule" id="MF_00228"/>
    </source>
</evidence>
<accession>A0A510Y2V4</accession>
<dbReference type="GO" id="GO:0009228">
    <property type="term" value="P:thiamine biosynthetic process"/>
    <property type="evidence" value="ECO:0007669"/>
    <property type="project" value="UniProtKB-KW"/>
</dbReference>
<dbReference type="InterPro" id="IPR029056">
    <property type="entry name" value="Ribokinase-like"/>
</dbReference>
<gene>
    <name evidence="11 12" type="primary">thiM</name>
    <name evidence="12" type="ORF">MHA01_04280</name>
</gene>
<dbReference type="CDD" id="cd01170">
    <property type="entry name" value="THZ_kinase"/>
    <property type="match status" value="1"/>
</dbReference>
<dbReference type="UniPathway" id="UPA00060">
    <property type="reaction ID" value="UER00139"/>
</dbReference>
<keyword evidence="4 11" id="KW-0808">Transferase</keyword>
<evidence type="ECO:0000256" key="10">
    <source>
        <dbReference type="ARBA" id="ARBA00022977"/>
    </source>
</evidence>
<feature type="binding site" evidence="11">
    <location>
        <position position="121"/>
    </location>
    <ligand>
        <name>ATP</name>
        <dbReference type="ChEBI" id="CHEBI:30616"/>
    </ligand>
</feature>
<evidence type="ECO:0000256" key="6">
    <source>
        <dbReference type="ARBA" id="ARBA00022741"/>
    </source>
</evidence>
<dbReference type="PRINTS" id="PR01099">
    <property type="entry name" value="HYETHTZKNASE"/>
</dbReference>
<dbReference type="STRING" id="1371.GCA_900166605_00661"/>
<dbReference type="OrthoDB" id="9778146at2"/>
<keyword evidence="8 11" id="KW-0067">ATP-binding</keyword>
<evidence type="ECO:0000256" key="7">
    <source>
        <dbReference type="ARBA" id="ARBA00022777"/>
    </source>
</evidence>
<evidence type="ECO:0000256" key="8">
    <source>
        <dbReference type="ARBA" id="ARBA00022840"/>
    </source>
</evidence>
<name>A0A510Y2V4_MARHA</name>
<organism evidence="12 13">
    <name type="scientific">Marinococcus halophilus</name>
    <dbReference type="NCBI Taxonomy" id="1371"/>
    <lineage>
        <taxon>Bacteria</taxon>
        <taxon>Bacillati</taxon>
        <taxon>Bacillota</taxon>
        <taxon>Bacilli</taxon>
        <taxon>Bacillales</taxon>
        <taxon>Bacillaceae</taxon>
        <taxon>Marinococcus</taxon>
    </lineage>
</organism>
<dbReference type="SUPFAM" id="SSF53613">
    <property type="entry name" value="Ribokinase-like"/>
    <property type="match status" value="1"/>
</dbReference>
<dbReference type="GO" id="GO:0000287">
    <property type="term" value="F:magnesium ion binding"/>
    <property type="evidence" value="ECO:0007669"/>
    <property type="project" value="UniProtKB-UniRule"/>
</dbReference>
<dbReference type="AlphaFoldDB" id="A0A510Y2V4"/>
<reference evidence="12 13" key="1">
    <citation type="submission" date="2019-07" db="EMBL/GenBank/DDBJ databases">
        <title>Whole genome shotgun sequence of Marinococcus halophilus NBRC 102359.</title>
        <authorList>
            <person name="Hosoyama A."/>
            <person name="Uohara A."/>
            <person name="Ohji S."/>
            <person name="Ichikawa N."/>
        </authorList>
    </citation>
    <scope>NUCLEOTIDE SEQUENCE [LARGE SCALE GENOMIC DNA]</scope>
    <source>
        <strain evidence="12 13">NBRC 102359</strain>
    </source>
</reference>
<keyword evidence="13" id="KW-1185">Reference proteome</keyword>
<dbReference type="InterPro" id="IPR000417">
    <property type="entry name" value="Hyethyz_kinase"/>
</dbReference>
<comment type="similarity">
    <text evidence="11">Belongs to the Thz kinase family.</text>
</comment>
<protein>
    <recommendedName>
        <fullName evidence="11">Hydroxyethylthiazole kinase</fullName>
        <ecNumber evidence="11">2.7.1.50</ecNumber>
    </recommendedName>
    <alternativeName>
        <fullName evidence="11">4-methyl-5-beta-hydroxyethylthiazole kinase</fullName>
        <shortName evidence="11">TH kinase</shortName>
        <shortName evidence="11">Thz kinase</shortName>
    </alternativeName>
</protein>
<evidence type="ECO:0000256" key="4">
    <source>
        <dbReference type="ARBA" id="ARBA00022679"/>
    </source>
</evidence>
<comment type="pathway">
    <text evidence="3 11">Cofactor biosynthesis; thiamine diphosphate biosynthesis; 4-methyl-5-(2-phosphoethyl)-thiazole from 5-(2-hydroxyethyl)-4-methylthiazole: step 1/1.</text>
</comment>
<dbReference type="Proteomes" id="UP000321051">
    <property type="component" value="Unassembled WGS sequence"/>
</dbReference>
<dbReference type="GO" id="GO:0009229">
    <property type="term" value="P:thiamine diphosphate biosynthetic process"/>
    <property type="evidence" value="ECO:0007669"/>
    <property type="project" value="UniProtKB-UniRule"/>
</dbReference>
<dbReference type="EMBL" id="BJUN01000002">
    <property type="protein sequence ID" value="GEK57523.1"/>
    <property type="molecule type" value="Genomic_DNA"/>
</dbReference>
<proteinExistence type="inferred from homology"/>
<dbReference type="Pfam" id="PF02110">
    <property type="entry name" value="HK"/>
    <property type="match status" value="1"/>
</dbReference>
<dbReference type="NCBIfam" id="NF006830">
    <property type="entry name" value="PRK09355.1"/>
    <property type="match status" value="1"/>
</dbReference>
<keyword evidence="5 11" id="KW-0479">Metal-binding</keyword>
<feature type="binding site" evidence="11">
    <location>
        <position position="193"/>
    </location>
    <ligand>
        <name>substrate</name>
    </ligand>
</feature>
<comment type="catalytic activity">
    <reaction evidence="1 11">
        <text>5-(2-hydroxyethyl)-4-methylthiazole + ATP = 4-methyl-5-(2-phosphooxyethyl)-thiazole + ADP + H(+)</text>
        <dbReference type="Rhea" id="RHEA:24212"/>
        <dbReference type="ChEBI" id="CHEBI:15378"/>
        <dbReference type="ChEBI" id="CHEBI:17957"/>
        <dbReference type="ChEBI" id="CHEBI:30616"/>
        <dbReference type="ChEBI" id="CHEBI:58296"/>
        <dbReference type="ChEBI" id="CHEBI:456216"/>
        <dbReference type="EC" id="2.7.1.50"/>
    </reaction>
</comment>
<dbReference type="GO" id="GO:0004417">
    <property type="term" value="F:hydroxyethylthiazole kinase activity"/>
    <property type="evidence" value="ECO:0007669"/>
    <property type="project" value="UniProtKB-UniRule"/>
</dbReference>
<dbReference type="Gene3D" id="3.40.1190.20">
    <property type="match status" value="1"/>
</dbReference>
<evidence type="ECO:0000256" key="5">
    <source>
        <dbReference type="ARBA" id="ARBA00022723"/>
    </source>
</evidence>
<dbReference type="RefSeq" id="WP_079474982.1">
    <property type="nucleotide sequence ID" value="NZ_BJUN01000002.1"/>
</dbReference>
<evidence type="ECO:0000313" key="12">
    <source>
        <dbReference type="EMBL" id="GEK57523.1"/>
    </source>
</evidence>
<feature type="binding site" evidence="11">
    <location>
        <position position="45"/>
    </location>
    <ligand>
        <name>substrate</name>
    </ligand>
</feature>
<keyword evidence="7 11" id="KW-0418">Kinase</keyword>